<evidence type="ECO:0000313" key="3">
    <source>
        <dbReference type="Proteomes" id="UP000221165"/>
    </source>
</evidence>
<reference evidence="2 3" key="1">
    <citation type="journal article" date="2017" name="Int. J. Parasitol.">
        <title>The genome of the protozoan parasite Cystoisospora suis and a reverse vaccinology approach to identify vaccine candidates.</title>
        <authorList>
            <person name="Palmieri N."/>
            <person name="Shrestha A."/>
            <person name="Ruttkowski B."/>
            <person name="Beck T."/>
            <person name="Vogl C."/>
            <person name="Tomley F."/>
            <person name="Blake D.P."/>
            <person name="Joachim A."/>
        </authorList>
    </citation>
    <scope>NUCLEOTIDE SEQUENCE [LARGE SCALE GENOMIC DNA]</scope>
    <source>
        <strain evidence="2 3">Wien I</strain>
    </source>
</reference>
<gene>
    <name evidence="2" type="ORF">CSUI_007038</name>
</gene>
<evidence type="ECO:0000256" key="1">
    <source>
        <dbReference type="SAM" id="MobiDB-lite"/>
    </source>
</evidence>
<dbReference type="VEuPathDB" id="ToxoDB:CSUI_007038"/>
<proteinExistence type="predicted"/>
<dbReference type="GeneID" id="94430399"/>
<dbReference type="Proteomes" id="UP000221165">
    <property type="component" value="Unassembled WGS sequence"/>
</dbReference>
<dbReference type="EMBL" id="MIGC01003619">
    <property type="protein sequence ID" value="PHJ19135.1"/>
    <property type="molecule type" value="Genomic_DNA"/>
</dbReference>
<comment type="caution">
    <text evidence="2">The sequence shown here is derived from an EMBL/GenBank/DDBJ whole genome shotgun (WGS) entry which is preliminary data.</text>
</comment>
<keyword evidence="3" id="KW-1185">Reference proteome</keyword>
<feature type="region of interest" description="Disordered" evidence="1">
    <location>
        <begin position="38"/>
        <end position="59"/>
    </location>
</feature>
<protein>
    <submittedName>
        <fullName evidence="2">Uncharacterized protein</fullName>
    </submittedName>
</protein>
<evidence type="ECO:0000313" key="2">
    <source>
        <dbReference type="EMBL" id="PHJ19135.1"/>
    </source>
</evidence>
<name>A0A2C6KRT2_9APIC</name>
<organism evidence="2 3">
    <name type="scientific">Cystoisospora suis</name>
    <dbReference type="NCBI Taxonomy" id="483139"/>
    <lineage>
        <taxon>Eukaryota</taxon>
        <taxon>Sar</taxon>
        <taxon>Alveolata</taxon>
        <taxon>Apicomplexa</taxon>
        <taxon>Conoidasida</taxon>
        <taxon>Coccidia</taxon>
        <taxon>Eucoccidiorida</taxon>
        <taxon>Eimeriorina</taxon>
        <taxon>Sarcocystidae</taxon>
        <taxon>Cystoisospora</taxon>
    </lineage>
</organism>
<dbReference type="AlphaFoldDB" id="A0A2C6KRT2"/>
<sequence>EAPTVAWRQRCTGAYPGVASRHAGVLRRTGQRRGGGVLVKGRRKDKCSGGNNLDEKPSIEPLSPLVARSLPSISTSPSAETYPRPIAVLGVRSGIRLQVFVSSGSLSLHLPYLLFL</sequence>
<dbReference type="RefSeq" id="XP_067920837.1">
    <property type="nucleotide sequence ID" value="XM_068067188.1"/>
</dbReference>
<feature type="non-terminal residue" evidence="2">
    <location>
        <position position="1"/>
    </location>
</feature>
<accession>A0A2C6KRT2</accession>